<name>A0AAD5F9Z5_SILAS</name>
<dbReference type="CDD" id="cd00033">
    <property type="entry name" value="CCP"/>
    <property type="match status" value="9"/>
</dbReference>
<comment type="caution">
    <text evidence="6">Lacks conserved residue(s) required for the propagation of feature annotation.</text>
</comment>
<keyword evidence="9" id="KW-1185">Reference proteome</keyword>
<dbReference type="SMART" id="SM00032">
    <property type="entry name" value="CCP"/>
    <property type="match status" value="8"/>
</dbReference>
<sequence>IICNKGYRLEGSEYMTCGNNGWTPALPRCIEVICDAPRINNAVIVGRGYTRYRYGASIQFRCNKGYRMEGSDRLKCEQYGWNPPPPQCSVITCLEPPTLTNGQFIPLKASYKYGEIVTYNCVEGFKLYGSPTISCSDNGMFETSLSACRESFCDPPLIQNAVIDETSRSPAYRYQTSIKISCNKGYRLEGSEYMTCGNNGWTPALPRCIEVICDAPRINNAVIVGRGYKWYRYGASIQFRCNKGYRMEGSDRLKCEENGWNPPPPQCSVITCLEPPTINNGQFIPLKDSYKYGETVTYNCVEGFKLYGSPTISCSDNGMFETSLSACREIFCDPPLIKNAVIDETSRSPAYRYQTSIKISCNKGYRLEGSEYMTCENDGWTPALPRCVEVICDVPRINNAVIVGRGYKWYRYGASIQFRCNKGYRMEGSDRLKCEENGWNPPPPQCSVITCLEPPTITNGQFIPLKASYKYGETVTYNCVEGFKLYGSPTISCSDDGMFETSLPECRAIGF</sequence>
<gene>
    <name evidence="8" type="ORF">C0J50_6088</name>
</gene>
<feature type="disulfide bond" evidence="6">
    <location>
        <begin position="121"/>
        <end position="148"/>
    </location>
</feature>
<dbReference type="PANTHER" id="PTHR19325">
    <property type="entry name" value="COMPLEMENT COMPONENT-RELATED SUSHI DOMAIN-CONTAINING"/>
    <property type="match status" value="1"/>
</dbReference>
<reference evidence="8" key="1">
    <citation type="submission" date="2018-07" db="EMBL/GenBank/DDBJ databases">
        <title>Comparative genomics of catfishes provides insights into carnivory and benthic adaptation.</title>
        <authorList>
            <person name="Zhang Y."/>
            <person name="Wang D."/>
            <person name="Peng Z."/>
            <person name="Zheng S."/>
            <person name="Shao F."/>
            <person name="Tao W."/>
        </authorList>
    </citation>
    <scope>NUCLEOTIDE SEQUENCE</scope>
    <source>
        <strain evidence="8">Chongqing</strain>
    </source>
</reference>
<keyword evidence="2" id="KW-0732">Signal</keyword>
<keyword evidence="5" id="KW-0325">Glycoprotein</keyword>
<evidence type="ECO:0000256" key="1">
    <source>
        <dbReference type="ARBA" id="ARBA00022659"/>
    </source>
</evidence>
<feature type="non-terminal residue" evidence="8">
    <location>
        <position position="1"/>
    </location>
</feature>
<dbReference type="InterPro" id="IPR035976">
    <property type="entry name" value="Sushi/SCR/CCP_sf"/>
</dbReference>
<protein>
    <submittedName>
        <fullName evidence="8">Sushi, von Willebrand factor type A, EGF and pentraxin domain-containing protein 1 isoform X5</fullName>
    </submittedName>
</protein>
<evidence type="ECO:0000256" key="2">
    <source>
        <dbReference type="ARBA" id="ARBA00022729"/>
    </source>
</evidence>
<dbReference type="EMBL" id="MU579904">
    <property type="protein sequence ID" value="KAI5609086.1"/>
    <property type="molecule type" value="Genomic_DNA"/>
</dbReference>
<organism evidence="8 9">
    <name type="scientific">Silurus asotus</name>
    <name type="common">Amur catfish</name>
    <name type="synonym">Parasilurus asotus</name>
    <dbReference type="NCBI Taxonomy" id="30991"/>
    <lineage>
        <taxon>Eukaryota</taxon>
        <taxon>Metazoa</taxon>
        <taxon>Chordata</taxon>
        <taxon>Craniata</taxon>
        <taxon>Vertebrata</taxon>
        <taxon>Euteleostomi</taxon>
        <taxon>Actinopterygii</taxon>
        <taxon>Neopterygii</taxon>
        <taxon>Teleostei</taxon>
        <taxon>Ostariophysi</taxon>
        <taxon>Siluriformes</taxon>
        <taxon>Siluridae</taxon>
        <taxon>Silurus</taxon>
    </lineage>
</organism>
<dbReference type="InterPro" id="IPR050350">
    <property type="entry name" value="Compl-Cell_Adhes-Reg"/>
</dbReference>
<dbReference type="Pfam" id="PF00084">
    <property type="entry name" value="Sushi"/>
    <property type="match status" value="9"/>
</dbReference>
<feature type="domain" description="Sushi" evidence="7">
    <location>
        <begin position="449"/>
        <end position="508"/>
    </location>
</feature>
<feature type="domain" description="Sushi" evidence="7">
    <location>
        <begin position="390"/>
        <end position="448"/>
    </location>
</feature>
<proteinExistence type="predicted"/>
<keyword evidence="3" id="KW-0677">Repeat</keyword>
<dbReference type="PROSITE" id="PS50923">
    <property type="entry name" value="SUSHI"/>
    <property type="match status" value="9"/>
</dbReference>
<keyword evidence="4 6" id="KW-1015">Disulfide bond</keyword>
<dbReference type="AlphaFoldDB" id="A0AAD5F9Z5"/>
<feature type="domain" description="Sushi" evidence="7">
    <location>
        <begin position="32"/>
        <end position="90"/>
    </location>
</feature>
<feature type="domain" description="Sushi" evidence="7">
    <location>
        <begin position="211"/>
        <end position="269"/>
    </location>
</feature>
<feature type="domain" description="Sushi" evidence="7">
    <location>
        <begin position="330"/>
        <end position="389"/>
    </location>
</feature>
<feature type="disulfide bond" evidence="6">
    <location>
        <begin position="479"/>
        <end position="506"/>
    </location>
</feature>
<evidence type="ECO:0000313" key="9">
    <source>
        <dbReference type="Proteomes" id="UP001205998"/>
    </source>
</evidence>
<feature type="domain" description="Sushi" evidence="7">
    <location>
        <begin position="151"/>
        <end position="210"/>
    </location>
</feature>
<feature type="disulfide bond" evidence="6">
    <location>
        <begin position="332"/>
        <end position="375"/>
    </location>
</feature>
<evidence type="ECO:0000256" key="6">
    <source>
        <dbReference type="PROSITE-ProRule" id="PRU00302"/>
    </source>
</evidence>
<dbReference type="FunFam" id="2.10.70.10:FF:000014">
    <property type="entry name" value="Membrane cofactor protein"/>
    <property type="match status" value="3"/>
</dbReference>
<evidence type="ECO:0000313" key="8">
    <source>
        <dbReference type="EMBL" id="KAI5609086.1"/>
    </source>
</evidence>
<keyword evidence="1 6" id="KW-0768">Sushi</keyword>
<dbReference type="SUPFAM" id="SSF57535">
    <property type="entry name" value="Complement control module/SCR domain"/>
    <property type="match status" value="9"/>
</dbReference>
<comment type="caution">
    <text evidence="8">The sequence shown here is derived from an EMBL/GenBank/DDBJ whole genome shotgun (WGS) entry which is preliminary data.</text>
</comment>
<dbReference type="PANTHER" id="PTHR19325:SF575">
    <property type="entry name" value="LOCOMOTION-RELATED PROTEIN HIKARU GENKI"/>
    <property type="match status" value="1"/>
</dbReference>
<dbReference type="InterPro" id="IPR000436">
    <property type="entry name" value="Sushi_SCR_CCP_dom"/>
</dbReference>
<feature type="disulfide bond" evidence="6">
    <location>
        <begin position="300"/>
        <end position="327"/>
    </location>
</feature>
<dbReference type="Proteomes" id="UP001205998">
    <property type="component" value="Unassembled WGS sequence"/>
</dbReference>
<evidence type="ECO:0000259" key="7">
    <source>
        <dbReference type="PROSITE" id="PS50923"/>
    </source>
</evidence>
<feature type="disulfide bond" evidence="6">
    <location>
        <begin position="153"/>
        <end position="196"/>
    </location>
</feature>
<accession>A0AAD5F9Z5</accession>
<evidence type="ECO:0000256" key="3">
    <source>
        <dbReference type="ARBA" id="ARBA00022737"/>
    </source>
</evidence>
<evidence type="ECO:0000256" key="4">
    <source>
        <dbReference type="ARBA" id="ARBA00023157"/>
    </source>
</evidence>
<feature type="domain" description="Sushi" evidence="7">
    <location>
        <begin position="91"/>
        <end position="150"/>
    </location>
</feature>
<feature type="domain" description="Sushi" evidence="7">
    <location>
        <begin position="270"/>
        <end position="329"/>
    </location>
</feature>
<dbReference type="Gene3D" id="2.10.70.10">
    <property type="entry name" value="Complement Module, domain 1"/>
    <property type="match status" value="9"/>
</dbReference>
<feature type="domain" description="Sushi" evidence="7">
    <location>
        <begin position="1"/>
        <end position="31"/>
    </location>
</feature>
<evidence type="ECO:0000256" key="5">
    <source>
        <dbReference type="ARBA" id="ARBA00023180"/>
    </source>
</evidence>